<feature type="region of interest" description="Disordered" evidence="1">
    <location>
        <begin position="146"/>
        <end position="165"/>
    </location>
</feature>
<keyword evidence="3" id="KW-1185">Reference proteome</keyword>
<feature type="compositionally biased region" description="Polar residues" evidence="1">
    <location>
        <begin position="147"/>
        <end position="165"/>
    </location>
</feature>
<dbReference type="EMBL" id="RYZI01000246">
    <property type="protein sequence ID" value="RWA07638.1"/>
    <property type="molecule type" value="Genomic_DNA"/>
</dbReference>
<evidence type="ECO:0000313" key="3">
    <source>
        <dbReference type="Proteomes" id="UP000286045"/>
    </source>
</evidence>
<dbReference type="AlphaFoldDB" id="A0A439CZR6"/>
<gene>
    <name evidence="2" type="ORF">EKO27_g7467</name>
</gene>
<sequence length="165" mass="18452">MCWSGIAFNFCYDCAKEYDHRAHTIPCRAAENNEPCTLVHLENYIVHTEDNCATCKASQAAEEECQRQARRSRPLNLHVKGKERFNALASAYRDGLIARRYRTAQLARDAEVYRGLVDTGRLRRGRYGDDAHDSAEGLAVAPMFITSRHQPNTSGSTGGASRSET</sequence>
<name>A0A439CZR6_9PEZI</name>
<organism evidence="2 3">
    <name type="scientific">Xylaria grammica</name>
    <dbReference type="NCBI Taxonomy" id="363999"/>
    <lineage>
        <taxon>Eukaryota</taxon>
        <taxon>Fungi</taxon>
        <taxon>Dikarya</taxon>
        <taxon>Ascomycota</taxon>
        <taxon>Pezizomycotina</taxon>
        <taxon>Sordariomycetes</taxon>
        <taxon>Xylariomycetidae</taxon>
        <taxon>Xylariales</taxon>
        <taxon>Xylariaceae</taxon>
        <taxon>Xylaria</taxon>
    </lineage>
</organism>
<proteinExistence type="predicted"/>
<accession>A0A439CZR6</accession>
<reference evidence="2 3" key="1">
    <citation type="submission" date="2018-12" db="EMBL/GenBank/DDBJ databases">
        <title>Draft genome sequence of Xylaria grammica IHI A82.</title>
        <authorList>
            <person name="Buettner E."/>
            <person name="Kellner H."/>
        </authorList>
    </citation>
    <scope>NUCLEOTIDE SEQUENCE [LARGE SCALE GENOMIC DNA]</scope>
    <source>
        <strain evidence="2 3">IHI A82</strain>
    </source>
</reference>
<comment type="caution">
    <text evidence="2">The sequence shown here is derived from an EMBL/GenBank/DDBJ whole genome shotgun (WGS) entry which is preliminary data.</text>
</comment>
<evidence type="ECO:0000256" key="1">
    <source>
        <dbReference type="SAM" id="MobiDB-lite"/>
    </source>
</evidence>
<dbReference type="Proteomes" id="UP000286045">
    <property type="component" value="Unassembled WGS sequence"/>
</dbReference>
<protein>
    <submittedName>
        <fullName evidence="2">Uncharacterized protein</fullName>
    </submittedName>
</protein>
<evidence type="ECO:0000313" key="2">
    <source>
        <dbReference type="EMBL" id="RWA07638.1"/>
    </source>
</evidence>